<reference evidence="3 4" key="1">
    <citation type="submission" date="2021-03" db="EMBL/GenBank/DDBJ databases">
        <title>Antimicrobial resistance genes in bacteria isolated from Japanese honey, and their potential for conferring macrolide and lincosamide resistance in the American foulbrood pathogen Paenibacillus larvae.</title>
        <authorList>
            <person name="Okamoto M."/>
            <person name="Kumagai M."/>
            <person name="Kanamori H."/>
            <person name="Takamatsu D."/>
        </authorList>
    </citation>
    <scope>NUCLEOTIDE SEQUENCE [LARGE SCALE GENOMIC DNA]</scope>
    <source>
        <strain evidence="3 4">J15TS10</strain>
    </source>
</reference>
<dbReference type="EMBL" id="BOSM01000004">
    <property type="protein sequence ID" value="GIP59119.1"/>
    <property type="molecule type" value="Genomic_DNA"/>
</dbReference>
<evidence type="ECO:0008006" key="5">
    <source>
        <dbReference type="Google" id="ProtNLM"/>
    </source>
</evidence>
<feature type="region of interest" description="Disordered" evidence="1">
    <location>
        <begin position="62"/>
        <end position="166"/>
    </location>
</feature>
<keyword evidence="2" id="KW-0472">Membrane</keyword>
<evidence type="ECO:0000256" key="1">
    <source>
        <dbReference type="SAM" id="MobiDB-lite"/>
    </source>
</evidence>
<keyword evidence="2" id="KW-1133">Transmembrane helix</keyword>
<feature type="compositionally biased region" description="Polar residues" evidence="1">
    <location>
        <begin position="84"/>
        <end position="102"/>
    </location>
</feature>
<evidence type="ECO:0000313" key="4">
    <source>
        <dbReference type="Proteomes" id="UP000681290"/>
    </source>
</evidence>
<feature type="compositionally biased region" description="Basic and acidic residues" evidence="1">
    <location>
        <begin position="74"/>
        <end position="83"/>
    </location>
</feature>
<feature type="compositionally biased region" description="Low complexity" evidence="1">
    <location>
        <begin position="106"/>
        <end position="120"/>
    </location>
</feature>
<comment type="caution">
    <text evidence="3">The sequence shown here is derived from an EMBL/GenBank/DDBJ whole genome shotgun (WGS) entry which is preliminary data.</text>
</comment>
<organism evidence="3 4">
    <name type="scientific">Paenibacillus woosongensis</name>
    <dbReference type="NCBI Taxonomy" id="307580"/>
    <lineage>
        <taxon>Bacteria</taxon>
        <taxon>Bacillati</taxon>
        <taxon>Bacillota</taxon>
        <taxon>Bacilli</taxon>
        <taxon>Bacillales</taxon>
        <taxon>Paenibacillaceae</taxon>
        <taxon>Paenibacillus</taxon>
    </lineage>
</organism>
<sequence>MKWVAWLVKLSITVVVVSVLTVATTGYVVNWYIQSLLGSYNIPLEVQSPNLGSMMKGMLGFGGQGTGSKNPGSRKVDETDHKNMNASANTGTDGNSAGNSNGDRAGSGSENSEGGVSNGNESDRPDEDGVNTGEGIPEDALPVMGGMASGQSQQQSQQDALGNQDQAVVISPDDLLAKKDELPDQQKEEIFNILMSKLPEEEMQKMTAAMEGGLTESEMIEIQQILSKHLDKEQYAKVMDLLKK</sequence>
<gene>
    <name evidence="3" type="ORF">J15TS10_29330</name>
</gene>
<feature type="compositionally biased region" description="Low complexity" evidence="1">
    <location>
        <begin position="144"/>
        <end position="166"/>
    </location>
</feature>
<evidence type="ECO:0000256" key="2">
    <source>
        <dbReference type="SAM" id="Phobius"/>
    </source>
</evidence>
<dbReference type="RefSeq" id="WP_213591761.1">
    <property type="nucleotide sequence ID" value="NZ_BOSM01000004.1"/>
</dbReference>
<protein>
    <recommendedName>
        <fullName evidence="5">Spore coat protein</fullName>
    </recommendedName>
</protein>
<keyword evidence="4" id="KW-1185">Reference proteome</keyword>
<accession>A0ABQ4MT69</accession>
<proteinExistence type="predicted"/>
<name>A0ABQ4MT69_9BACL</name>
<feature type="transmembrane region" description="Helical" evidence="2">
    <location>
        <begin position="12"/>
        <end position="33"/>
    </location>
</feature>
<keyword evidence="2" id="KW-0812">Transmembrane</keyword>
<dbReference type="Proteomes" id="UP000681290">
    <property type="component" value="Unassembled WGS sequence"/>
</dbReference>
<evidence type="ECO:0000313" key="3">
    <source>
        <dbReference type="EMBL" id="GIP59119.1"/>
    </source>
</evidence>